<keyword evidence="1" id="KW-0597">Phosphoprotein</keyword>
<dbReference type="InterPro" id="IPR011006">
    <property type="entry name" value="CheY-like_superfamily"/>
</dbReference>
<gene>
    <name evidence="6" type="ORF">SAMN05216202_1376</name>
</gene>
<dbReference type="CDD" id="cd17535">
    <property type="entry name" value="REC_NarL-like"/>
    <property type="match status" value="1"/>
</dbReference>
<dbReference type="SMART" id="SM00421">
    <property type="entry name" value="HTH_LUXR"/>
    <property type="match status" value="1"/>
</dbReference>
<accession>A0A1H2MBR5</accession>
<dbReference type="OrthoDB" id="9796655at2"/>
<comment type="caution">
    <text evidence="3">Lacks conserved residue(s) required for the propagation of feature annotation.</text>
</comment>
<name>A0A1H2MBR5_9PSED</name>
<evidence type="ECO:0000256" key="1">
    <source>
        <dbReference type="ARBA" id="ARBA00022553"/>
    </source>
</evidence>
<evidence type="ECO:0000259" key="4">
    <source>
        <dbReference type="PROSITE" id="PS50043"/>
    </source>
</evidence>
<sequence length="209" mass="22779">MNILLVDDHAVVRLGYASLLRSLLPGLHVREAANGEEALQRVQEAVPNLVIIGFGLPGISGLETTRRLRQRLPQLRVLFFSQHTELSLVRQALEAGASGYITKGATPAVMSEAVQRILDGHTYIEQALATELAYHPGDHRLQGMTARELEIFLMLAKGTPTRSIAAQLSLSSKTVSNYLTLLKSKLQVTSHAELVHVGIDMGVAHTFSL</sequence>
<dbReference type="PROSITE" id="PS50110">
    <property type="entry name" value="RESPONSE_REGULATORY"/>
    <property type="match status" value="1"/>
</dbReference>
<dbReference type="RefSeq" id="WP_084379204.1">
    <property type="nucleotide sequence ID" value="NZ_LS483433.1"/>
</dbReference>
<dbReference type="Proteomes" id="UP000198600">
    <property type="component" value="Chromosome I"/>
</dbReference>
<dbReference type="SMART" id="SM00448">
    <property type="entry name" value="REC"/>
    <property type="match status" value="1"/>
</dbReference>
<proteinExistence type="predicted"/>
<protein>
    <submittedName>
        <fullName evidence="6">Two component transcriptional regulator, LuxR family</fullName>
    </submittedName>
</protein>
<dbReference type="EMBL" id="LT629802">
    <property type="protein sequence ID" value="SDU90475.1"/>
    <property type="molecule type" value="Genomic_DNA"/>
</dbReference>
<evidence type="ECO:0000256" key="3">
    <source>
        <dbReference type="PROSITE-ProRule" id="PRU00169"/>
    </source>
</evidence>
<dbReference type="CDD" id="cd06170">
    <property type="entry name" value="LuxR_C_like"/>
    <property type="match status" value="1"/>
</dbReference>
<dbReference type="PROSITE" id="PS50043">
    <property type="entry name" value="HTH_LUXR_2"/>
    <property type="match status" value="1"/>
</dbReference>
<organism evidence="6 7">
    <name type="scientific">Pseudomonas mucidolens</name>
    <dbReference type="NCBI Taxonomy" id="46679"/>
    <lineage>
        <taxon>Bacteria</taxon>
        <taxon>Pseudomonadati</taxon>
        <taxon>Pseudomonadota</taxon>
        <taxon>Gammaproteobacteria</taxon>
        <taxon>Pseudomonadales</taxon>
        <taxon>Pseudomonadaceae</taxon>
        <taxon>Pseudomonas</taxon>
    </lineage>
</organism>
<reference evidence="7" key="1">
    <citation type="submission" date="2016-10" db="EMBL/GenBank/DDBJ databases">
        <authorList>
            <person name="Varghese N."/>
            <person name="Submissions S."/>
        </authorList>
    </citation>
    <scope>NUCLEOTIDE SEQUENCE [LARGE SCALE GENOMIC DNA]</scope>
    <source>
        <strain evidence="7">LMG 2223</strain>
    </source>
</reference>
<evidence type="ECO:0000259" key="5">
    <source>
        <dbReference type="PROSITE" id="PS50110"/>
    </source>
</evidence>
<feature type="domain" description="Response regulatory" evidence="5">
    <location>
        <begin position="2"/>
        <end position="118"/>
    </location>
</feature>
<dbReference type="InterPro" id="IPR039420">
    <property type="entry name" value="WalR-like"/>
</dbReference>
<dbReference type="GO" id="GO:0006355">
    <property type="term" value="P:regulation of DNA-templated transcription"/>
    <property type="evidence" value="ECO:0007669"/>
    <property type="project" value="InterPro"/>
</dbReference>
<keyword evidence="7" id="KW-1185">Reference proteome</keyword>
<dbReference type="PRINTS" id="PR00038">
    <property type="entry name" value="HTHLUXR"/>
</dbReference>
<dbReference type="AlphaFoldDB" id="A0A1H2MBR5"/>
<evidence type="ECO:0000256" key="2">
    <source>
        <dbReference type="ARBA" id="ARBA00023125"/>
    </source>
</evidence>
<dbReference type="InterPro" id="IPR000792">
    <property type="entry name" value="Tscrpt_reg_LuxR_C"/>
</dbReference>
<dbReference type="STRING" id="46679.SAMN05216202_1376"/>
<evidence type="ECO:0000313" key="6">
    <source>
        <dbReference type="EMBL" id="SDU90475.1"/>
    </source>
</evidence>
<dbReference type="GO" id="GO:0000160">
    <property type="term" value="P:phosphorelay signal transduction system"/>
    <property type="evidence" value="ECO:0007669"/>
    <property type="project" value="InterPro"/>
</dbReference>
<dbReference type="Pfam" id="PF00196">
    <property type="entry name" value="GerE"/>
    <property type="match status" value="1"/>
</dbReference>
<dbReference type="InterPro" id="IPR001789">
    <property type="entry name" value="Sig_transdc_resp-reg_receiver"/>
</dbReference>
<dbReference type="Pfam" id="PF00072">
    <property type="entry name" value="Response_reg"/>
    <property type="match status" value="1"/>
</dbReference>
<keyword evidence="2" id="KW-0238">DNA-binding</keyword>
<dbReference type="PANTHER" id="PTHR43214:SF43">
    <property type="entry name" value="TWO-COMPONENT RESPONSE REGULATOR"/>
    <property type="match status" value="1"/>
</dbReference>
<evidence type="ECO:0000313" key="7">
    <source>
        <dbReference type="Proteomes" id="UP000198600"/>
    </source>
</evidence>
<dbReference type="InterPro" id="IPR058245">
    <property type="entry name" value="NreC/VraR/RcsB-like_REC"/>
</dbReference>
<dbReference type="PANTHER" id="PTHR43214">
    <property type="entry name" value="TWO-COMPONENT RESPONSE REGULATOR"/>
    <property type="match status" value="1"/>
</dbReference>
<dbReference type="Gene3D" id="3.40.50.2300">
    <property type="match status" value="1"/>
</dbReference>
<feature type="domain" description="HTH luxR-type" evidence="4">
    <location>
        <begin position="137"/>
        <end position="202"/>
    </location>
</feature>
<dbReference type="GO" id="GO:0003677">
    <property type="term" value="F:DNA binding"/>
    <property type="evidence" value="ECO:0007669"/>
    <property type="project" value="UniProtKB-KW"/>
</dbReference>
<dbReference type="SUPFAM" id="SSF52172">
    <property type="entry name" value="CheY-like"/>
    <property type="match status" value="1"/>
</dbReference>